<dbReference type="InterPro" id="IPR027065">
    <property type="entry name" value="Lon_Prtase"/>
</dbReference>
<evidence type="ECO:0000313" key="19">
    <source>
        <dbReference type="Proteomes" id="UP000291301"/>
    </source>
</evidence>
<dbReference type="InterPro" id="IPR003959">
    <property type="entry name" value="ATPase_AAA_core"/>
</dbReference>
<dbReference type="PIRSF" id="PIRSF001174">
    <property type="entry name" value="Lon_proteas"/>
    <property type="match status" value="1"/>
</dbReference>
<dbReference type="PROSITE" id="PS01046">
    <property type="entry name" value="LON_SER"/>
    <property type="match status" value="1"/>
</dbReference>
<evidence type="ECO:0000256" key="2">
    <source>
        <dbReference type="ARBA" id="ARBA00022490"/>
    </source>
</evidence>
<dbReference type="Gene3D" id="1.10.8.60">
    <property type="match status" value="1"/>
</dbReference>
<dbReference type="InterPro" id="IPR027543">
    <property type="entry name" value="Lon_bac"/>
</dbReference>
<dbReference type="InterPro" id="IPR004815">
    <property type="entry name" value="Lon_bac/euk-typ"/>
</dbReference>
<dbReference type="PROSITE" id="PS51786">
    <property type="entry name" value="LON_PROTEOLYTIC"/>
    <property type="match status" value="1"/>
</dbReference>
<dbReference type="SMART" id="SM00464">
    <property type="entry name" value="LON"/>
    <property type="match status" value="1"/>
</dbReference>
<dbReference type="HAMAP" id="MF_01973">
    <property type="entry name" value="lon_bact"/>
    <property type="match status" value="1"/>
</dbReference>
<dbReference type="PROSITE" id="PS51787">
    <property type="entry name" value="LON_N"/>
    <property type="match status" value="1"/>
</dbReference>
<evidence type="ECO:0000256" key="4">
    <source>
        <dbReference type="ARBA" id="ARBA00022741"/>
    </source>
</evidence>
<keyword evidence="6 10" id="KW-0720">Serine protease</keyword>
<feature type="domain" description="Lon proteolytic" evidence="16">
    <location>
        <begin position="597"/>
        <end position="778"/>
    </location>
</feature>
<dbReference type="InterPro" id="IPR046336">
    <property type="entry name" value="Lon_prtase_N_sf"/>
</dbReference>
<dbReference type="Proteomes" id="UP000291301">
    <property type="component" value="Unassembled WGS sequence"/>
</dbReference>
<accession>A0A4R0PD17</accession>
<dbReference type="InterPro" id="IPR054594">
    <property type="entry name" value="Lon_lid"/>
</dbReference>
<evidence type="ECO:0000256" key="11">
    <source>
        <dbReference type="PIRNR" id="PIRNR001174"/>
    </source>
</evidence>
<sequence length="809" mass="89746">MAEAETKTAAGGSDGLYAVLPLRDIVVFPHMIVPLFVGREKSIRALEDVMENDRQILLATQMDAADDDPSPEAIYRHGTVANVLQLLKLPDNTVKVLVEGVSRLEIERFSERDTHLEAFAVAVEEPEEDAVELAALSRSVISEFENYVKLNKKISPDIVSAVTQIDDASKLADTVASHLSVKISEKQDILETASVKTRLEKALGHMESEISVLQVEKRIRSRVKRQMEKTQREYYLNEQMKAIQKELGDGEDGHNEIAELEERLAKTKFSKEAREKVDAEMKKLKQMSPMSAEATVVRNYLDWMLSIPWNKKSKVKYDLDVAQEVLDADHYGLDKVKERIVEYLAVQKRQNKLKGPILCLVGPPGVGKTSLGKSIAKATGREFVRMALGGVRDEAEIRGHRRTYIGSMPGKVIQSMKKAKKSNPLFLLDEIDKMGMDFRGDPSSALLEVLDPEQNSTFMDHYLEVEYNLSNVMFITTANTLNIPAPLMDRMEIIRIAGYTEDEKVEIAKRHLLPKAVRDHALKEDEFEVTDAAIHEIIRTYTREAGVRNLERELMTLARKAVTDILRTGKDKVEVTPDNLADYLGVPRFRFGQIEGEDQVGVVTGLAWTEVGGELLTIEGVMMPGKGKMTVTGNLRDVMKESISAAASYVRSRAIDFGIKPTVFDKTDIHVHVPEGATPKDGPSAGIAMATAIVSVLTGVPVRRDIAMTGEITLRGRVLPIGGLKEKMLAALRGGMKTVLIPEDNVKDLADIPENVKSGLEIIPVGRIGQVLEHALTEKLEPIEWDAEAESAKRDVASIEDESVANLPH</sequence>
<comment type="similarity">
    <text evidence="10 11 14 15">Belongs to the peptidase S16 family.</text>
</comment>
<evidence type="ECO:0000256" key="10">
    <source>
        <dbReference type="HAMAP-Rule" id="MF_01973"/>
    </source>
</evidence>
<dbReference type="AlphaFoldDB" id="A0A4R0PD17"/>
<dbReference type="GO" id="GO:0004252">
    <property type="term" value="F:serine-type endopeptidase activity"/>
    <property type="evidence" value="ECO:0007669"/>
    <property type="project" value="UniProtKB-UniRule"/>
</dbReference>
<keyword evidence="4 10" id="KW-0547">Nucleotide-binding</keyword>
<dbReference type="Gene3D" id="1.20.5.5270">
    <property type="match status" value="1"/>
</dbReference>
<dbReference type="CDD" id="cd19500">
    <property type="entry name" value="RecA-like_Lon"/>
    <property type="match status" value="1"/>
</dbReference>
<dbReference type="InterPro" id="IPR020568">
    <property type="entry name" value="Ribosomal_Su5_D2-typ_SF"/>
</dbReference>
<dbReference type="GO" id="GO:0043565">
    <property type="term" value="F:sequence-specific DNA binding"/>
    <property type="evidence" value="ECO:0007669"/>
    <property type="project" value="UniProtKB-UniRule"/>
</dbReference>
<evidence type="ECO:0000313" key="18">
    <source>
        <dbReference type="EMBL" id="TCD14433.1"/>
    </source>
</evidence>
<feature type="binding site" evidence="10 13">
    <location>
        <begin position="362"/>
        <end position="369"/>
    </location>
    <ligand>
        <name>ATP</name>
        <dbReference type="ChEBI" id="CHEBI:30616"/>
    </ligand>
</feature>
<keyword evidence="8 10" id="KW-0346">Stress response</keyword>
<keyword evidence="5 10" id="KW-0378">Hydrolase</keyword>
<dbReference type="FunFam" id="3.40.50.300:FF:000021">
    <property type="entry name" value="Lon protease homolog"/>
    <property type="match status" value="1"/>
</dbReference>
<evidence type="ECO:0000256" key="14">
    <source>
        <dbReference type="PROSITE-ProRule" id="PRU01122"/>
    </source>
</evidence>
<evidence type="ECO:0000256" key="3">
    <source>
        <dbReference type="ARBA" id="ARBA00022670"/>
    </source>
</evidence>
<dbReference type="GO" id="GO:0004176">
    <property type="term" value="F:ATP-dependent peptidase activity"/>
    <property type="evidence" value="ECO:0007669"/>
    <property type="project" value="UniProtKB-UniRule"/>
</dbReference>
<proteinExistence type="evidence at transcript level"/>
<dbReference type="Pfam" id="PF00004">
    <property type="entry name" value="AAA"/>
    <property type="match status" value="1"/>
</dbReference>
<comment type="subunit">
    <text evidence="10 11">Homohexamer. Organized in a ring with a central cavity.</text>
</comment>
<dbReference type="InterPro" id="IPR003111">
    <property type="entry name" value="Lon_prtase_N"/>
</dbReference>
<dbReference type="InterPro" id="IPR008269">
    <property type="entry name" value="Lon_proteolytic"/>
</dbReference>
<dbReference type="InterPro" id="IPR008268">
    <property type="entry name" value="Peptidase_S16_AS"/>
</dbReference>
<evidence type="ECO:0000256" key="7">
    <source>
        <dbReference type="ARBA" id="ARBA00022840"/>
    </source>
</evidence>
<dbReference type="InterPro" id="IPR014721">
    <property type="entry name" value="Ribsml_uS5_D2-typ_fold_subgr"/>
</dbReference>
<keyword evidence="7 10" id="KW-0067">ATP-binding</keyword>
<evidence type="ECO:0000256" key="9">
    <source>
        <dbReference type="ARBA" id="ARBA00050665"/>
    </source>
</evidence>
<name>A0A4R0PD17_9HYPH</name>
<dbReference type="EMBL" id="SJST01000003">
    <property type="protein sequence ID" value="TCD14433.1"/>
    <property type="molecule type" value="Genomic_DNA"/>
</dbReference>
<evidence type="ECO:0000256" key="13">
    <source>
        <dbReference type="PIRSR" id="PIRSR001174-2"/>
    </source>
</evidence>
<dbReference type="OrthoDB" id="9803599at2"/>
<dbReference type="GO" id="GO:0005737">
    <property type="term" value="C:cytoplasm"/>
    <property type="evidence" value="ECO:0007669"/>
    <property type="project" value="UniProtKB-SubCell"/>
</dbReference>
<dbReference type="NCBIfam" id="TIGR00763">
    <property type="entry name" value="lon"/>
    <property type="match status" value="1"/>
</dbReference>
<evidence type="ECO:0000256" key="15">
    <source>
        <dbReference type="RuleBase" id="RU000591"/>
    </source>
</evidence>
<dbReference type="GO" id="GO:0006515">
    <property type="term" value="P:protein quality control for misfolded or incompletely synthesized proteins"/>
    <property type="evidence" value="ECO:0007669"/>
    <property type="project" value="UniProtKB-UniRule"/>
</dbReference>
<dbReference type="PANTHER" id="PTHR10046">
    <property type="entry name" value="ATP DEPENDENT LON PROTEASE FAMILY MEMBER"/>
    <property type="match status" value="1"/>
</dbReference>
<comment type="subcellular location">
    <subcellularLocation>
        <location evidence="1 10 11">Cytoplasm</location>
    </subcellularLocation>
</comment>
<dbReference type="Pfam" id="PF22667">
    <property type="entry name" value="Lon_lid"/>
    <property type="match status" value="1"/>
</dbReference>
<comment type="function">
    <text evidence="10">ATP-dependent serine protease that mediates the selective degradation of mutant and abnormal proteins as well as certain short-lived regulatory proteins. Required for cellular homeostasis and for survival from DNA damage and developmental changes induced by stress. Degrades polypeptides processively to yield small peptide fragments that are 5 to 10 amino acids long. Binds to DNA in a double-stranded, site-specific manner.</text>
</comment>
<dbReference type="FunFam" id="3.30.230.10:FF:000010">
    <property type="entry name" value="Lon protease"/>
    <property type="match status" value="1"/>
</dbReference>
<dbReference type="GO" id="GO:0034605">
    <property type="term" value="P:cellular response to heat"/>
    <property type="evidence" value="ECO:0007669"/>
    <property type="project" value="UniProtKB-UniRule"/>
</dbReference>
<organism evidence="18 19">
    <name type="scientific">Oricola cellulosilytica</name>
    <dbReference type="NCBI Taxonomy" id="1429082"/>
    <lineage>
        <taxon>Bacteria</taxon>
        <taxon>Pseudomonadati</taxon>
        <taxon>Pseudomonadota</taxon>
        <taxon>Alphaproteobacteria</taxon>
        <taxon>Hyphomicrobiales</taxon>
        <taxon>Ahrensiaceae</taxon>
        <taxon>Oricola</taxon>
    </lineage>
</organism>
<feature type="domain" description="Lon N-terminal" evidence="17">
    <location>
        <begin position="17"/>
        <end position="210"/>
    </location>
</feature>
<evidence type="ECO:0000259" key="17">
    <source>
        <dbReference type="PROSITE" id="PS51787"/>
    </source>
</evidence>
<keyword evidence="2 10" id="KW-0963">Cytoplasm</keyword>
<dbReference type="InterPro" id="IPR015947">
    <property type="entry name" value="PUA-like_sf"/>
</dbReference>
<dbReference type="Gene3D" id="1.20.58.1480">
    <property type="match status" value="1"/>
</dbReference>
<dbReference type="Pfam" id="PF02190">
    <property type="entry name" value="LON_substr_bdg"/>
    <property type="match status" value="1"/>
</dbReference>
<dbReference type="SMART" id="SM00382">
    <property type="entry name" value="AAA"/>
    <property type="match status" value="1"/>
</dbReference>
<dbReference type="GO" id="GO:0016887">
    <property type="term" value="F:ATP hydrolysis activity"/>
    <property type="evidence" value="ECO:0007669"/>
    <property type="project" value="UniProtKB-UniRule"/>
</dbReference>
<dbReference type="FunFam" id="1.20.5.5270:FF:000002">
    <property type="entry name" value="Lon protease homolog"/>
    <property type="match status" value="1"/>
</dbReference>
<dbReference type="Gene3D" id="3.30.230.10">
    <property type="match status" value="1"/>
</dbReference>
<keyword evidence="19" id="KW-1185">Reference proteome</keyword>
<dbReference type="InterPro" id="IPR003593">
    <property type="entry name" value="AAA+_ATPase"/>
</dbReference>
<evidence type="ECO:0000256" key="12">
    <source>
        <dbReference type="PIRSR" id="PIRSR001174-1"/>
    </source>
</evidence>
<evidence type="ECO:0000256" key="1">
    <source>
        <dbReference type="ARBA" id="ARBA00004496"/>
    </source>
</evidence>
<dbReference type="Gene3D" id="3.40.50.300">
    <property type="entry name" value="P-loop containing nucleotide triphosphate hydrolases"/>
    <property type="match status" value="1"/>
</dbReference>
<protein>
    <recommendedName>
        <fullName evidence="10 11">Lon protease</fullName>
        <ecNumber evidence="10 11">3.4.21.53</ecNumber>
    </recommendedName>
    <alternativeName>
        <fullName evidence="10">ATP-dependent protease La</fullName>
    </alternativeName>
</protein>
<dbReference type="InterPro" id="IPR027417">
    <property type="entry name" value="P-loop_NTPase"/>
</dbReference>
<comment type="induction">
    <text evidence="10">By heat shock.</text>
</comment>
<keyword evidence="3 10" id="KW-0645">Protease</keyword>
<gene>
    <name evidence="10" type="primary">lon</name>
    <name evidence="18" type="ORF">E0D97_10230</name>
</gene>
<dbReference type="SUPFAM" id="SSF54211">
    <property type="entry name" value="Ribosomal protein S5 domain 2-like"/>
    <property type="match status" value="1"/>
</dbReference>
<dbReference type="SUPFAM" id="SSF52540">
    <property type="entry name" value="P-loop containing nucleoside triphosphate hydrolases"/>
    <property type="match status" value="1"/>
</dbReference>
<evidence type="ECO:0000256" key="6">
    <source>
        <dbReference type="ARBA" id="ARBA00022825"/>
    </source>
</evidence>
<dbReference type="EC" id="3.4.21.53" evidence="10 11"/>
<comment type="caution">
    <text evidence="18">The sequence shown here is derived from an EMBL/GenBank/DDBJ whole genome shotgun (WGS) entry which is preliminary data.</text>
</comment>
<comment type="catalytic activity">
    <reaction evidence="9 10 11 14">
        <text>Hydrolysis of proteins in presence of ATP.</text>
        <dbReference type="EC" id="3.4.21.53"/>
    </reaction>
</comment>
<feature type="active site" evidence="10 12">
    <location>
        <position position="727"/>
    </location>
</feature>
<evidence type="ECO:0000259" key="16">
    <source>
        <dbReference type="PROSITE" id="PS51786"/>
    </source>
</evidence>
<feature type="active site" evidence="10 12">
    <location>
        <position position="684"/>
    </location>
</feature>
<dbReference type="RefSeq" id="WP_131568451.1">
    <property type="nucleotide sequence ID" value="NZ_JAINFK010000002.1"/>
</dbReference>
<dbReference type="NCBIfam" id="NF008053">
    <property type="entry name" value="PRK10787.1"/>
    <property type="match status" value="1"/>
</dbReference>
<evidence type="ECO:0000256" key="5">
    <source>
        <dbReference type="ARBA" id="ARBA00022801"/>
    </source>
</evidence>
<reference evidence="18 19" key="1">
    <citation type="journal article" date="2015" name="Antonie Van Leeuwenhoek">
        <title>Oricola cellulosilytica gen. nov., sp. nov., a cellulose-degrading bacterium of the family Phyllobacteriaceae isolated from surface seashore water, and emended descriptions of Mesorhizobium loti and Phyllobacterium myrsinacearum.</title>
        <authorList>
            <person name="Hameed A."/>
            <person name="Shahina M."/>
            <person name="Lai W.A."/>
            <person name="Lin S.Y."/>
            <person name="Young L.S."/>
            <person name="Liu Y.C."/>
            <person name="Hsu Y.H."/>
            <person name="Young C.C."/>
        </authorList>
    </citation>
    <scope>NUCLEOTIDE SEQUENCE [LARGE SCALE GENOMIC DNA]</scope>
    <source>
        <strain evidence="18 19">KCTC 52183</strain>
    </source>
</reference>
<dbReference type="SUPFAM" id="SSF88697">
    <property type="entry name" value="PUA domain-like"/>
    <property type="match status" value="1"/>
</dbReference>
<dbReference type="GO" id="GO:0005524">
    <property type="term" value="F:ATP binding"/>
    <property type="evidence" value="ECO:0007669"/>
    <property type="project" value="UniProtKB-UniRule"/>
</dbReference>
<dbReference type="Pfam" id="PF05362">
    <property type="entry name" value="Lon_C"/>
    <property type="match status" value="1"/>
</dbReference>
<evidence type="ECO:0000256" key="8">
    <source>
        <dbReference type="ARBA" id="ARBA00023016"/>
    </source>
</evidence>
<dbReference type="Gene3D" id="2.30.130.40">
    <property type="entry name" value="LON domain-like"/>
    <property type="match status" value="1"/>
</dbReference>
<dbReference type="PRINTS" id="PR00830">
    <property type="entry name" value="ENDOLAPTASE"/>
</dbReference>